<dbReference type="PANTHER" id="PTHR42738">
    <property type="entry name" value="HYDROXYMETHYLGLUTARYL-COA LYASE"/>
    <property type="match status" value="1"/>
</dbReference>
<evidence type="ECO:0000259" key="4">
    <source>
        <dbReference type="PROSITE" id="PS50991"/>
    </source>
</evidence>
<comment type="similarity">
    <text evidence="1">Belongs to the HMG-CoA lyase family.</text>
</comment>
<dbReference type="InterPro" id="IPR000891">
    <property type="entry name" value="PYR_CT"/>
</dbReference>
<sequence length="301" mass="30731">MNELPAHVDIRDVSLRDGLQIEAPIPLEAKLELLAAVAATGVREMEATAFVSPTKVPALADAAELAAQLRNFPGIEFSALVASPNGAKRAIGAGLSSIEYVVSAADGHSRANVGRSTAEATALIPEIVAIAHDSGASVEVIIATAWDCPFDGPTPSQRVVDIVTAATDAGADRLAIADTIGTTTPRRVSELIDRIRPSVGDRPLGAHFHNTRGAGLASAYAAVSAGVTRLDASSGGLGGCPFAPGASGNIATEDLVYLLRDSGISVDVDLPAAITAAEVAQRVVGHELPSSLLRAGDRKLS</sequence>
<dbReference type="GO" id="GO:0004419">
    <property type="term" value="F:hydroxymethylglutaryl-CoA lyase activity"/>
    <property type="evidence" value="ECO:0007669"/>
    <property type="project" value="TreeGrafter"/>
</dbReference>
<dbReference type="InterPro" id="IPR043594">
    <property type="entry name" value="HMGL"/>
</dbReference>
<protein>
    <submittedName>
        <fullName evidence="5">Hydroxymethylglutaryl-CoA lyase</fullName>
    </submittedName>
</protein>
<name>A0A7I7UFT9_MYCPV</name>
<dbReference type="EMBL" id="AP022599">
    <property type="protein sequence ID" value="BBY79549.1"/>
    <property type="molecule type" value="Genomic_DNA"/>
</dbReference>
<dbReference type="Pfam" id="PF00682">
    <property type="entry name" value="HMGL-like"/>
    <property type="match status" value="1"/>
</dbReference>
<dbReference type="GO" id="GO:0046872">
    <property type="term" value="F:metal ion binding"/>
    <property type="evidence" value="ECO:0007669"/>
    <property type="project" value="UniProtKB-KW"/>
</dbReference>
<dbReference type="CDD" id="cd07938">
    <property type="entry name" value="DRE_TIM_HMGL"/>
    <property type="match status" value="1"/>
</dbReference>
<organism evidence="5 6">
    <name type="scientific">Mycolicibacterium pulveris</name>
    <name type="common">Mycobacterium pulveris</name>
    <dbReference type="NCBI Taxonomy" id="36813"/>
    <lineage>
        <taxon>Bacteria</taxon>
        <taxon>Bacillati</taxon>
        <taxon>Actinomycetota</taxon>
        <taxon>Actinomycetes</taxon>
        <taxon>Mycobacteriales</taxon>
        <taxon>Mycobacteriaceae</taxon>
        <taxon>Mycolicibacterium</taxon>
    </lineage>
</organism>
<dbReference type="GO" id="GO:0006552">
    <property type="term" value="P:L-leucine catabolic process"/>
    <property type="evidence" value="ECO:0007669"/>
    <property type="project" value="TreeGrafter"/>
</dbReference>
<dbReference type="Proteomes" id="UP000467252">
    <property type="component" value="Chromosome"/>
</dbReference>
<dbReference type="InterPro" id="IPR013785">
    <property type="entry name" value="Aldolase_TIM"/>
</dbReference>
<dbReference type="RefSeq" id="WP_163897062.1">
    <property type="nucleotide sequence ID" value="NZ_AP022599.1"/>
</dbReference>
<evidence type="ECO:0000256" key="3">
    <source>
        <dbReference type="ARBA" id="ARBA00023239"/>
    </source>
</evidence>
<evidence type="ECO:0000313" key="6">
    <source>
        <dbReference type="Proteomes" id="UP000467252"/>
    </source>
</evidence>
<keyword evidence="6" id="KW-1185">Reference proteome</keyword>
<dbReference type="PROSITE" id="PS50991">
    <property type="entry name" value="PYR_CT"/>
    <property type="match status" value="1"/>
</dbReference>
<dbReference type="GO" id="GO:0046951">
    <property type="term" value="P:ketone body biosynthetic process"/>
    <property type="evidence" value="ECO:0007669"/>
    <property type="project" value="TreeGrafter"/>
</dbReference>
<proteinExistence type="inferred from homology"/>
<dbReference type="PANTHER" id="PTHR42738:SF7">
    <property type="entry name" value="HYDROXYMETHYLGLUTARYL-COA LYASE"/>
    <property type="match status" value="1"/>
</dbReference>
<dbReference type="Gene3D" id="3.20.20.70">
    <property type="entry name" value="Aldolase class I"/>
    <property type="match status" value="1"/>
</dbReference>
<reference evidence="5 6" key="1">
    <citation type="journal article" date="2019" name="Emerg. Microbes Infect.">
        <title>Comprehensive subspecies identification of 175 nontuberculous mycobacteria species based on 7547 genomic profiles.</title>
        <authorList>
            <person name="Matsumoto Y."/>
            <person name="Kinjo T."/>
            <person name="Motooka D."/>
            <person name="Nabeya D."/>
            <person name="Jung N."/>
            <person name="Uechi K."/>
            <person name="Horii T."/>
            <person name="Iida T."/>
            <person name="Fujita J."/>
            <person name="Nakamura S."/>
        </authorList>
    </citation>
    <scope>NUCLEOTIDE SEQUENCE [LARGE SCALE GENOMIC DNA]</scope>
    <source>
        <strain evidence="5 6">JCM 6370</strain>
    </source>
</reference>
<evidence type="ECO:0000256" key="2">
    <source>
        <dbReference type="ARBA" id="ARBA00022723"/>
    </source>
</evidence>
<accession>A0A7I7UFT9</accession>
<dbReference type="AlphaFoldDB" id="A0A7I7UFT9"/>
<gene>
    <name evidence="5" type="ORF">MPUL_07070</name>
</gene>
<dbReference type="SUPFAM" id="SSF51569">
    <property type="entry name" value="Aldolase"/>
    <property type="match status" value="1"/>
</dbReference>
<keyword evidence="3 5" id="KW-0456">Lyase</keyword>
<evidence type="ECO:0000313" key="5">
    <source>
        <dbReference type="EMBL" id="BBY79549.1"/>
    </source>
</evidence>
<evidence type="ECO:0000256" key="1">
    <source>
        <dbReference type="ARBA" id="ARBA00009405"/>
    </source>
</evidence>
<dbReference type="NCBIfam" id="NF004283">
    <property type="entry name" value="PRK05692.1"/>
    <property type="match status" value="1"/>
</dbReference>
<feature type="domain" description="Pyruvate carboxyltransferase" evidence="4">
    <location>
        <begin position="8"/>
        <end position="274"/>
    </location>
</feature>
<keyword evidence="2" id="KW-0479">Metal-binding</keyword>